<reference evidence="7" key="1">
    <citation type="submission" date="2022-10" db="EMBL/GenBank/DDBJ databases">
        <title>The WGS of Solirubrobacter sp. CPCC 204708.</title>
        <authorList>
            <person name="Jiang Z."/>
        </authorList>
    </citation>
    <scope>NUCLEOTIDE SEQUENCE</scope>
    <source>
        <strain evidence="7">CPCC 204708</strain>
    </source>
</reference>
<dbReference type="InterPro" id="IPR011059">
    <property type="entry name" value="Metal-dep_hydrolase_composite"/>
</dbReference>
<name>A0ABT4RTJ7_9ACTN</name>
<evidence type="ECO:0000313" key="8">
    <source>
        <dbReference type="Proteomes" id="UP001147700"/>
    </source>
</evidence>
<feature type="domain" description="Amidohydrolase-related" evidence="5">
    <location>
        <begin position="49"/>
        <end position="332"/>
    </location>
</feature>
<evidence type="ECO:0000256" key="4">
    <source>
        <dbReference type="ARBA" id="ARBA00047720"/>
    </source>
</evidence>
<dbReference type="Proteomes" id="UP001147700">
    <property type="component" value="Unassembled WGS sequence"/>
</dbReference>
<evidence type="ECO:0000259" key="5">
    <source>
        <dbReference type="Pfam" id="PF01979"/>
    </source>
</evidence>
<keyword evidence="3" id="KW-0378">Hydrolase</keyword>
<dbReference type="PANTHER" id="PTHR11113:SF6">
    <property type="entry name" value="ADENINE DEAMINASE YERA-RELATED"/>
    <property type="match status" value="1"/>
</dbReference>
<dbReference type="Pfam" id="PF13382">
    <property type="entry name" value="Adenine_deam_C"/>
    <property type="match status" value="1"/>
</dbReference>
<dbReference type="Gene3D" id="3.20.20.140">
    <property type="entry name" value="Metal-dependent hydrolases"/>
    <property type="match status" value="1"/>
</dbReference>
<dbReference type="SUPFAM" id="SSF51338">
    <property type="entry name" value="Composite domain of metallo-dependent hydrolases"/>
    <property type="match status" value="1"/>
</dbReference>
<evidence type="ECO:0000256" key="2">
    <source>
        <dbReference type="ARBA" id="ARBA00012782"/>
    </source>
</evidence>
<gene>
    <name evidence="7" type="ORF">OJ962_30245</name>
</gene>
<comment type="similarity">
    <text evidence="1">Belongs to the metallo-dependent hydrolases superfamily. Adenine deaminase family.</text>
</comment>
<evidence type="ECO:0000256" key="1">
    <source>
        <dbReference type="ARBA" id="ARBA00006773"/>
    </source>
</evidence>
<dbReference type="SUPFAM" id="SSF51556">
    <property type="entry name" value="Metallo-dependent hydrolases"/>
    <property type="match status" value="1"/>
</dbReference>
<dbReference type="PANTHER" id="PTHR11113">
    <property type="entry name" value="N-ACETYLGLUCOSAMINE-6-PHOSPHATE DEACETYLASE"/>
    <property type="match status" value="1"/>
</dbReference>
<comment type="catalytic activity">
    <reaction evidence="4">
        <text>adenine + H2O + H(+) = hypoxanthine + NH4(+)</text>
        <dbReference type="Rhea" id="RHEA:23688"/>
        <dbReference type="ChEBI" id="CHEBI:15377"/>
        <dbReference type="ChEBI" id="CHEBI:15378"/>
        <dbReference type="ChEBI" id="CHEBI:16708"/>
        <dbReference type="ChEBI" id="CHEBI:17368"/>
        <dbReference type="ChEBI" id="CHEBI:28938"/>
        <dbReference type="EC" id="3.5.4.2"/>
    </reaction>
</comment>
<dbReference type="EMBL" id="JAPCID010000066">
    <property type="protein sequence ID" value="MDA0141812.1"/>
    <property type="molecule type" value="Genomic_DNA"/>
</dbReference>
<evidence type="ECO:0000256" key="3">
    <source>
        <dbReference type="ARBA" id="ARBA00022801"/>
    </source>
</evidence>
<dbReference type="EC" id="3.5.4.2" evidence="2"/>
<accession>A0ABT4RTJ7</accession>
<feature type="domain" description="Adenine deaminase C-terminal" evidence="6">
    <location>
        <begin position="377"/>
        <end position="523"/>
    </location>
</feature>
<evidence type="ECO:0000259" key="6">
    <source>
        <dbReference type="Pfam" id="PF13382"/>
    </source>
</evidence>
<organism evidence="7 8">
    <name type="scientific">Solirubrobacter deserti</name>
    <dbReference type="NCBI Taxonomy" id="2282478"/>
    <lineage>
        <taxon>Bacteria</taxon>
        <taxon>Bacillati</taxon>
        <taxon>Actinomycetota</taxon>
        <taxon>Thermoleophilia</taxon>
        <taxon>Solirubrobacterales</taxon>
        <taxon>Solirubrobacteraceae</taxon>
        <taxon>Solirubrobacter</taxon>
    </lineage>
</organism>
<dbReference type="RefSeq" id="WP_202953801.1">
    <property type="nucleotide sequence ID" value="NZ_JAPCID010000066.1"/>
</dbReference>
<keyword evidence="8" id="KW-1185">Reference proteome</keyword>
<protein>
    <recommendedName>
        <fullName evidence="2">adenine deaminase</fullName>
        <ecNumber evidence="2">3.5.4.2</ecNumber>
    </recommendedName>
</protein>
<dbReference type="InterPro" id="IPR006680">
    <property type="entry name" value="Amidohydro-rel"/>
</dbReference>
<sequence>MQALVGATIADVYTGTWIRANVEFDDGVITYVGPRAPACEATDITGKLLVPGYIEPHTHPWCLYSPASLLEVAVPDGTTTLVYDNLFFFLSHGVDGLRRIVEQMRAAPAHIRWVARISPQSAYPDEAERFAIDVIEPMLSWPEVVASGEITNWMSVARGEPRVAAGIAAARAARRRVEGHNAGASYDRLNELSLAGISADHEAITAEEALSRLRLGMWTMLRQSSLRPDLPALLDGLRDVRGGARRLMLTTDGATPSFYEEHGVIGGALRIASERGVEPMRALQMATIDPATFLGLDERLGGIAPGRAATFNVLPEVGEWRPETVYVRGEVVAREGRLCGPPPRIDWPAGPGLVAPDASLFAPLTGVQPVARYESAVINRRVDRAVEPDDVHAVLVGRDGAWAAKGVVENFLDVDGFATTATTSLELLVVGRDPAAMARAAARVAELGGGFAFDGGWSAPLEVDGLISAGTFDTTVAIDSRLSDEMRRAGYPFHDPLYSLLFASGDFLPELRVTPSGLLEVKSRTVLAGTVRP</sequence>
<dbReference type="Gene3D" id="2.30.40.10">
    <property type="entry name" value="Urease, subunit C, domain 1"/>
    <property type="match status" value="1"/>
</dbReference>
<evidence type="ECO:0000313" key="7">
    <source>
        <dbReference type="EMBL" id="MDA0141812.1"/>
    </source>
</evidence>
<comment type="caution">
    <text evidence="7">The sequence shown here is derived from an EMBL/GenBank/DDBJ whole genome shotgun (WGS) entry which is preliminary data.</text>
</comment>
<dbReference type="InterPro" id="IPR032466">
    <property type="entry name" value="Metal_Hydrolase"/>
</dbReference>
<dbReference type="InterPro" id="IPR026912">
    <property type="entry name" value="Adenine_deam_C"/>
</dbReference>
<dbReference type="Pfam" id="PF01979">
    <property type="entry name" value="Amidohydro_1"/>
    <property type="match status" value="1"/>
</dbReference>
<proteinExistence type="inferred from homology"/>